<accession>A0A1R2B8T3</accession>
<comment type="caution">
    <text evidence="2">The sequence shown here is derived from an EMBL/GenBank/DDBJ whole genome shotgun (WGS) entry which is preliminary data.</text>
</comment>
<dbReference type="OrthoDB" id="320043at2759"/>
<keyword evidence="1" id="KW-1133">Transmembrane helix</keyword>
<keyword evidence="1" id="KW-0472">Membrane</keyword>
<proteinExistence type="predicted"/>
<feature type="transmembrane region" description="Helical" evidence="1">
    <location>
        <begin position="15"/>
        <end position="32"/>
    </location>
</feature>
<feature type="transmembrane region" description="Helical" evidence="1">
    <location>
        <begin position="96"/>
        <end position="115"/>
    </location>
</feature>
<evidence type="ECO:0000313" key="2">
    <source>
        <dbReference type="EMBL" id="OMJ73176.1"/>
    </source>
</evidence>
<protein>
    <submittedName>
        <fullName evidence="2">Uncharacterized protein</fullName>
    </submittedName>
</protein>
<name>A0A1R2B8T3_9CILI</name>
<reference evidence="2 3" key="1">
    <citation type="submission" date="2016-11" db="EMBL/GenBank/DDBJ databases">
        <title>The macronuclear genome of Stentor coeruleus: a giant cell with tiny introns.</title>
        <authorList>
            <person name="Slabodnick M."/>
            <person name="Ruby J.G."/>
            <person name="Reiff S.B."/>
            <person name="Swart E.C."/>
            <person name="Gosai S."/>
            <person name="Prabakaran S."/>
            <person name="Witkowska E."/>
            <person name="Larue G.E."/>
            <person name="Fisher S."/>
            <person name="Freeman R.M."/>
            <person name="Gunawardena J."/>
            <person name="Chu W."/>
            <person name="Stover N.A."/>
            <person name="Gregory B.D."/>
            <person name="Nowacki M."/>
            <person name="Derisi J."/>
            <person name="Roy S.W."/>
            <person name="Marshall W.F."/>
            <person name="Sood P."/>
        </authorList>
    </citation>
    <scope>NUCLEOTIDE SEQUENCE [LARGE SCALE GENOMIC DNA]</scope>
    <source>
        <strain evidence="2">WM001</strain>
    </source>
</reference>
<dbReference type="Proteomes" id="UP000187209">
    <property type="component" value="Unassembled WGS sequence"/>
</dbReference>
<evidence type="ECO:0000313" key="3">
    <source>
        <dbReference type="Proteomes" id="UP000187209"/>
    </source>
</evidence>
<keyword evidence="3" id="KW-1185">Reference proteome</keyword>
<keyword evidence="1" id="KW-0812">Transmembrane</keyword>
<dbReference type="EMBL" id="MPUH01000840">
    <property type="protein sequence ID" value="OMJ73176.1"/>
    <property type="molecule type" value="Genomic_DNA"/>
</dbReference>
<evidence type="ECO:0000256" key="1">
    <source>
        <dbReference type="SAM" id="Phobius"/>
    </source>
</evidence>
<feature type="transmembrane region" description="Helical" evidence="1">
    <location>
        <begin position="44"/>
        <end position="61"/>
    </location>
</feature>
<organism evidence="2 3">
    <name type="scientific">Stentor coeruleus</name>
    <dbReference type="NCBI Taxonomy" id="5963"/>
    <lineage>
        <taxon>Eukaryota</taxon>
        <taxon>Sar</taxon>
        <taxon>Alveolata</taxon>
        <taxon>Ciliophora</taxon>
        <taxon>Postciliodesmatophora</taxon>
        <taxon>Heterotrichea</taxon>
        <taxon>Heterotrichida</taxon>
        <taxon>Stentoridae</taxon>
        <taxon>Stentor</taxon>
    </lineage>
</organism>
<dbReference type="AlphaFoldDB" id="A0A1R2B8T3"/>
<sequence length="138" mass="16410">MDSFLFQVKSFMPEVHFYIMWFALLCSTSCLMKDSFCSFFKPNYVKLSIFVLLLFAGFTWTHDVTEMKNTEDFSNIEDKLELMTRKHNYSKLQRDVYMEGLEVFCLLLLLIVPRFHDYYIQTIKSYDRALKQASKASS</sequence>
<gene>
    <name evidence="2" type="ORF">SteCoe_28180</name>
</gene>